<dbReference type="GO" id="GO:0050650">
    <property type="term" value="P:chondroitin sulfate proteoglycan biosynthetic process"/>
    <property type="evidence" value="ECO:0007669"/>
    <property type="project" value="TreeGrafter"/>
</dbReference>
<dbReference type="InterPro" id="IPR003406">
    <property type="entry name" value="Glyco_trans_14"/>
</dbReference>
<evidence type="ECO:0000256" key="5">
    <source>
        <dbReference type="ARBA" id="ARBA00022692"/>
    </source>
</evidence>
<evidence type="ECO:0000256" key="9">
    <source>
        <dbReference type="ARBA" id="ARBA00022989"/>
    </source>
</evidence>
<dbReference type="GO" id="GO:0046872">
    <property type="term" value="F:metal ion binding"/>
    <property type="evidence" value="ECO:0007669"/>
    <property type="project" value="UniProtKB-KW"/>
</dbReference>
<evidence type="ECO:0000256" key="14">
    <source>
        <dbReference type="ARBA" id="ARBA00042865"/>
    </source>
</evidence>
<evidence type="ECO:0000256" key="6">
    <source>
        <dbReference type="ARBA" id="ARBA00022723"/>
    </source>
</evidence>
<dbReference type="OrthoDB" id="7943907at2"/>
<dbReference type="RefSeq" id="WP_073094497.1">
    <property type="nucleotide sequence ID" value="NZ_FRCY01000005.1"/>
</dbReference>
<keyword evidence="12" id="KW-1015">Disulfide bond</keyword>
<accession>A0A1M7NFX0</accession>
<keyword evidence="13" id="KW-0325">Glycoprotein</keyword>
<protein>
    <recommendedName>
        <fullName evidence="14">Peptide O-xylosyltransferase</fullName>
    </recommendedName>
</protein>
<dbReference type="Proteomes" id="UP000184513">
    <property type="component" value="Unassembled WGS sequence"/>
</dbReference>
<keyword evidence="9" id="KW-1133">Transmembrane helix</keyword>
<evidence type="ECO:0000256" key="1">
    <source>
        <dbReference type="ARBA" id="ARBA00004323"/>
    </source>
</evidence>
<gene>
    <name evidence="15" type="ORF">SAMN04488057_105262</name>
</gene>
<evidence type="ECO:0000256" key="10">
    <source>
        <dbReference type="ARBA" id="ARBA00023034"/>
    </source>
</evidence>
<dbReference type="GO" id="GO:0015012">
    <property type="term" value="P:heparan sulfate proteoglycan biosynthetic process"/>
    <property type="evidence" value="ECO:0007669"/>
    <property type="project" value="TreeGrafter"/>
</dbReference>
<keyword evidence="3" id="KW-0328">Glycosyltransferase</keyword>
<dbReference type="PANTHER" id="PTHR46025:SF3">
    <property type="entry name" value="XYLOSYLTRANSFERASE OXT"/>
    <property type="match status" value="1"/>
</dbReference>
<dbReference type="EMBL" id="FRCY01000005">
    <property type="protein sequence ID" value="SHN02157.1"/>
    <property type="molecule type" value="Genomic_DNA"/>
</dbReference>
<dbReference type="GO" id="GO:0030158">
    <property type="term" value="F:protein xylosyltransferase activity"/>
    <property type="evidence" value="ECO:0007669"/>
    <property type="project" value="InterPro"/>
</dbReference>
<keyword evidence="10" id="KW-0333">Golgi apparatus</keyword>
<evidence type="ECO:0000256" key="11">
    <source>
        <dbReference type="ARBA" id="ARBA00023136"/>
    </source>
</evidence>
<dbReference type="InterPro" id="IPR043538">
    <property type="entry name" value="XYLT"/>
</dbReference>
<evidence type="ECO:0000313" key="16">
    <source>
        <dbReference type="Proteomes" id="UP000184513"/>
    </source>
</evidence>
<evidence type="ECO:0000256" key="8">
    <source>
        <dbReference type="ARBA" id="ARBA00022968"/>
    </source>
</evidence>
<keyword evidence="6" id="KW-0479">Metal-binding</keyword>
<keyword evidence="5" id="KW-0812">Transmembrane</keyword>
<dbReference type="PANTHER" id="PTHR46025">
    <property type="entry name" value="XYLOSYLTRANSFERASE OXT"/>
    <property type="match status" value="1"/>
</dbReference>
<evidence type="ECO:0000256" key="4">
    <source>
        <dbReference type="ARBA" id="ARBA00022679"/>
    </source>
</evidence>
<evidence type="ECO:0000256" key="3">
    <source>
        <dbReference type="ARBA" id="ARBA00022676"/>
    </source>
</evidence>
<keyword evidence="8" id="KW-0735">Signal-anchor</keyword>
<sequence>MIINYLILAHTNPLQVRKLIAALNHTNSYFYVHVDLKAEIAPFKDALKDFRNLYILPEHQRETCNWGGMGIVRATFTMLKLVEESRKNGYAVLLSGQDYPVKSSDYINSYFQSNPGKDFISWFPLPSNRWVRGGMDRLNHYKIELSQNKGDFVQLPSLHSRDFYSFDTLKKLVKVIFRGKTSSLRVLSNKKSFPDYLKPNGGDTWWALNTETVSKILEFVQNHSDLIQYMSNSTLPDEILFQSLVLEINKDHLDSIHNCLTFVNWSGSRDAPSPQTFTPEDLPRLRELSPDFLFARKFDMQLYPELPDRIENEVWPAYVKKEV</sequence>
<keyword evidence="4" id="KW-0808">Transferase</keyword>
<organism evidence="15 16">
    <name type="scientific">Cyclobacterium lianum</name>
    <dbReference type="NCBI Taxonomy" id="388280"/>
    <lineage>
        <taxon>Bacteria</taxon>
        <taxon>Pseudomonadati</taxon>
        <taxon>Bacteroidota</taxon>
        <taxon>Cytophagia</taxon>
        <taxon>Cytophagales</taxon>
        <taxon>Cyclobacteriaceae</taxon>
        <taxon>Cyclobacterium</taxon>
    </lineage>
</organism>
<keyword evidence="11" id="KW-0472">Membrane</keyword>
<name>A0A1M7NFX0_9BACT</name>
<evidence type="ECO:0000256" key="2">
    <source>
        <dbReference type="ARBA" id="ARBA00004648"/>
    </source>
</evidence>
<evidence type="ECO:0000256" key="12">
    <source>
        <dbReference type="ARBA" id="ARBA00023157"/>
    </source>
</evidence>
<comment type="subcellular location">
    <subcellularLocation>
        <location evidence="2">Endoplasmic reticulum membrane</location>
        <topology evidence="2">Single-pass type II membrane protein</topology>
    </subcellularLocation>
    <subcellularLocation>
        <location evidence="1">Golgi apparatus membrane</location>
        <topology evidence="1">Single-pass type II membrane protein</topology>
    </subcellularLocation>
</comment>
<dbReference type="Pfam" id="PF02485">
    <property type="entry name" value="Branch"/>
    <property type="match status" value="1"/>
</dbReference>
<keyword evidence="7" id="KW-0256">Endoplasmic reticulum</keyword>
<dbReference type="AlphaFoldDB" id="A0A1M7NFX0"/>
<dbReference type="GO" id="GO:0016020">
    <property type="term" value="C:membrane"/>
    <property type="evidence" value="ECO:0007669"/>
    <property type="project" value="InterPro"/>
</dbReference>
<keyword evidence="16" id="KW-1185">Reference proteome</keyword>
<evidence type="ECO:0000256" key="13">
    <source>
        <dbReference type="ARBA" id="ARBA00023180"/>
    </source>
</evidence>
<evidence type="ECO:0000313" key="15">
    <source>
        <dbReference type="EMBL" id="SHN02157.1"/>
    </source>
</evidence>
<proteinExistence type="predicted"/>
<reference evidence="15 16" key="1">
    <citation type="submission" date="2016-11" db="EMBL/GenBank/DDBJ databases">
        <authorList>
            <person name="Jaros S."/>
            <person name="Januszkiewicz K."/>
            <person name="Wedrychowicz H."/>
        </authorList>
    </citation>
    <scope>NUCLEOTIDE SEQUENCE [LARGE SCALE GENOMIC DNA]</scope>
    <source>
        <strain evidence="15 16">CGMCC 1.6102</strain>
    </source>
</reference>
<evidence type="ECO:0000256" key="7">
    <source>
        <dbReference type="ARBA" id="ARBA00022824"/>
    </source>
</evidence>